<feature type="compositionally biased region" description="Low complexity" evidence="1">
    <location>
        <begin position="105"/>
        <end position="115"/>
    </location>
</feature>
<evidence type="ECO:0000313" key="2">
    <source>
        <dbReference type="EMBL" id="CAI3999217.1"/>
    </source>
</evidence>
<evidence type="ECO:0000256" key="1">
    <source>
        <dbReference type="SAM" id="MobiDB-lite"/>
    </source>
</evidence>
<sequence length="206" mass="22538">MSSMGDAEMKLPWEQGVWKRIFADDDDDVFPTVVPPVPGEYLFPSQSQAAGHDDATAERPNVVAADSKVTLDAGRLEEELEPTSPLGTEAAPASCQVQEQEESSDIASTSSSSGSSDEDEVAQPACWIPGPVWRNIRSHVVHRCSSFKKQTMCGRLIDDAHFEYMEEGCSTINARCSRCFKGEVVSSVEGLVEALDQSRLKRQRAK</sequence>
<organism evidence="2">
    <name type="scientific">Cladocopium goreaui</name>
    <dbReference type="NCBI Taxonomy" id="2562237"/>
    <lineage>
        <taxon>Eukaryota</taxon>
        <taxon>Sar</taxon>
        <taxon>Alveolata</taxon>
        <taxon>Dinophyceae</taxon>
        <taxon>Suessiales</taxon>
        <taxon>Symbiodiniaceae</taxon>
        <taxon>Cladocopium</taxon>
    </lineage>
</organism>
<name>A0A9P1G6M4_9DINO</name>
<accession>A0A9P1G6M4</accession>
<reference evidence="3 4" key="2">
    <citation type="submission" date="2024-05" db="EMBL/GenBank/DDBJ databases">
        <authorList>
            <person name="Chen Y."/>
            <person name="Shah S."/>
            <person name="Dougan E. K."/>
            <person name="Thang M."/>
            <person name="Chan C."/>
        </authorList>
    </citation>
    <scope>NUCLEOTIDE SEQUENCE [LARGE SCALE GENOMIC DNA]</scope>
</reference>
<dbReference type="EMBL" id="CAMXCT020002597">
    <property type="protein sequence ID" value="CAL1152592.1"/>
    <property type="molecule type" value="Genomic_DNA"/>
</dbReference>
<keyword evidence="4" id="KW-1185">Reference proteome</keyword>
<evidence type="ECO:0000313" key="4">
    <source>
        <dbReference type="Proteomes" id="UP001152797"/>
    </source>
</evidence>
<dbReference type="EMBL" id="CAMXCT030002597">
    <property type="protein sequence ID" value="CAL4786529.1"/>
    <property type="molecule type" value="Genomic_DNA"/>
</dbReference>
<gene>
    <name evidence="2" type="ORF">C1SCF055_LOCUS25440</name>
</gene>
<dbReference type="Proteomes" id="UP001152797">
    <property type="component" value="Unassembled WGS sequence"/>
</dbReference>
<dbReference type="AlphaFoldDB" id="A0A9P1G6M4"/>
<comment type="caution">
    <text evidence="2">The sequence shown here is derived from an EMBL/GenBank/DDBJ whole genome shotgun (WGS) entry which is preliminary data.</text>
</comment>
<feature type="region of interest" description="Disordered" evidence="1">
    <location>
        <begin position="41"/>
        <end position="121"/>
    </location>
</feature>
<proteinExistence type="predicted"/>
<protein>
    <submittedName>
        <fullName evidence="2">Uncharacterized protein</fullName>
    </submittedName>
</protein>
<dbReference type="EMBL" id="CAMXCT010002597">
    <property type="protein sequence ID" value="CAI3999217.1"/>
    <property type="molecule type" value="Genomic_DNA"/>
</dbReference>
<reference evidence="2" key="1">
    <citation type="submission" date="2022-10" db="EMBL/GenBank/DDBJ databases">
        <authorList>
            <person name="Chen Y."/>
            <person name="Dougan E. K."/>
            <person name="Chan C."/>
            <person name="Rhodes N."/>
            <person name="Thang M."/>
        </authorList>
    </citation>
    <scope>NUCLEOTIDE SEQUENCE</scope>
</reference>
<evidence type="ECO:0000313" key="3">
    <source>
        <dbReference type="EMBL" id="CAL4786529.1"/>
    </source>
</evidence>